<dbReference type="RefSeq" id="WP_129473207.1">
    <property type="nucleotide sequence ID" value="NZ_SDWS01000001.1"/>
</dbReference>
<dbReference type="OrthoDB" id="3381976at2"/>
<evidence type="ECO:0000256" key="2">
    <source>
        <dbReference type="ARBA" id="ARBA00023315"/>
    </source>
</evidence>
<dbReference type="SUPFAM" id="SSF55729">
    <property type="entry name" value="Acyl-CoA N-acyltransferases (Nat)"/>
    <property type="match status" value="1"/>
</dbReference>
<evidence type="ECO:0000259" key="3">
    <source>
        <dbReference type="PROSITE" id="PS51186"/>
    </source>
</evidence>
<sequence length="160" mass="17356">MTDRTSGLVLRAMSQEEHVVWRESSERGYAAEIAVSRDLDPDAALAQSAGEFASLLPDGLASPGMHLFTAVVGDEPAGIGWFELRQRASGTSAWIYDIRLDGDRRGQGLGRTLLEALHDAARDLGATSMTLNVFGDNPTAIRLYETSGYTVTAQQMRLEL</sequence>
<evidence type="ECO:0000313" key="4">
    <source>
        <dbReference type="EMBL" id="RYB96255.1"/>
    </source>
</evidence>
<dbReference type="CDD" id="cd04301">
    <property type="entry name" value="NAT_SF"/>
    <property type="match status" value="1"/>
</dbReference>
<gene>
    <name evidence="4" type="ORF">EUA06_01350</name>
</gene>
<keyword evidence="1 4" id="KW-0808">Transferase</keyword>
<comment type="caution">
    <text evidence="4">The sequence shown here is derived from an EMBL/GenBank/DDBJ whole genome shotgun (WGS) entry which is preliminary data.</text>
</comment>
<name>A0A4Q2S704_9ACTN</name>
<dbReference type="GO" id="GO:0016747">
    <property type="term" value="F:acyltransferase activity, transferring groups other than amino-acyl groups"/>
    <property type="evidence" value="ECO:0007669"/>
    <property type="project" value="InterPro"/>
</dbReference>
<dbReference type="InterPro" id="IPR050832">
    <property type="entry name" value="Bact_Acetyltransf"/>
</dbReference>
<dbReference type="Gene3D" id="3.40.630.30">
    <property type="match status" value="1"/>
</dbReference>
<dbReference type="EMBL" id="SDWS01000001">
    <property type="protein sequence ID" value="RYB96255.1"/>
    <property type="molecule type" value="Genomic_DNA"/>
</dbReference>
<evidence type="ECO:0000313" key="5">
    <source>
        <dbReference type="Proteomes" id="UP000291838"/>
    </source>
</evidence>
<dbReference type="PROSITE" id="PS51186">
    <property type="entry name" value="GNAT"/>
    <property type="match status" value="1"/>
</dbReference>
<dbReference type="Proteomes" id="UP000291838">
    <property type="component" value="Unassembled WGS sequence"/>
</dbReference>
<reference evidence="4 5" key="1">
    <citation type="submission" date="2019-01" db="EMBL/GenBank/DDBJ databases">
        <title>Novel species of Nocardioides.</title>
        <authorList>
            <person name="Liu Q."/>
            <person name="Xin Y.-H."/>
        </authorList>
    </citation>
    <scope>NUCLEOTIDE SEQUENCE [LARGE SCALE GENOMIC DNA]</scope>
    <source>
        <strain evidence="4 5">HLT3-15</strain>
    </source>
</reference>
<organism evidence="4 5">
    <name type="scientific">Nocardioides glacieisoli</name>
    <dbReference type="NCBI Taxonomy" id="1168730"/>
    <lineage>
        <taxon>Bacteria</taxon>
        <taxon>Bacillati</taxon>
        <taxon>Actinomycetota</taxon>
        <taxon>Actinomycetes</taxon>
        <taxon>Propionibacteriales</taxon>
        <taxon>Nocardioidaceae</taxon>
        <taxon>Nocardioides</taxon>
    </lineage>
</organism>
<dbReference type="AlphaFoldDB" id="A0A4Q2S704"/>
<feature type="domain" description="N-acetyltransferase" evidence="3">
    <location>
        <begin position="19"/>
        <end position="160"/>
    </location>
</feature>
<dbReference type="Pfam" id="PF00583">
    <property type="entry name" value="Acetyltransf_1"/>
    <property type="match status" value="1"/>
</dbReference>
<keyword evidence="2" id="KW-0012">Acyltransferase</keyword>
<dbReference type="InterPro" id="IPR000182">
    <property type="entry name" value="GNAT_dom"/>
</dbReference>
<keyword evidence="5" id="KW-1185">Reference proteome</keyword>
<dbReference type="PANTHER" id="PTHR43877">
    <property type="entry name" value="AMINOALKYLPHOSPHONATE N-ACETYLTRANSFERASE-RELATED-RELATED"/>
    <property type="match status" value="1"/>
</dbReference>
<proteinExistence type="predicted"/>
<dbReference type="InterPro" id="IPR016181">
    <property type="entry name" value="Acyl_CoA_acyltransferase"/>
</dbReference>
<evidence type="ECO:0000256" key="1">
    <source>
        <dbReference type="ARBA" id="ARBA00022679"/>
    </source>
</evidence>
<accession>A0A4Q2S704</accession>
<protein>
    <submittedName>
        <fullName evidence="4">GNAT family N-acetyltransferase</fullName>
    </submittedName>
</protein>